<dbReference type="Proteomes" id="UP000472276">
    <property type="component" value="Unassembled WGS sequence"/>
</dbReference>
<evidence type="ECO:0000256" key="8">
    <source>
        <dbReference type="ARBA" id="ARBA00023180"/>
    </source>
</evidence>
<dbReference type="Pfam" id="PF00041">
    <property type="entry name" value="fn3"/>
    <property type="match status" value="2"/>
</dbReference>
<evidence type="ECO:0000259" key="13">
    <source>
        <dbReference type="PROSITE" id="PS50835"/>
    </source>
</evidence>
<dbReference type="PROSITE" id="PS50835">
    <property type="entry name" value="IG_LIKE"/>
    <property type="match status" value="1"/>
</dbReference>
<accession>A0A668UNB1</accession>
<dbReference type="InterPro" id="IPR007110">
    <property type="entry name" value="Ig-like_dom"/>
</dbReference>
<keyword evidence="6" id="KW-1015">Disulfide bond</keyword>
<dbReference type="SMART" id="SM00060">
    <property type="entry name" value="FN3"/>
    <property type="match status" value="3"/>
</dbReference>
<evidence type="ECO:0000256" key="10">
    <source>
        <dbReference type="SAM" id="MobiDB-lite"/>
    </source>
</evidence>
<reference evidence="15" key="2">
    <citation type="submission" date="2025-09" db="UniProtKB">
        <authorList>
            <consortium name="Ensembl"/>
        </authorList>
    </citation>
    <scope>IDENTIFICATION</scope>
</reference>
<dbReference type="GO" id="GO:0004896">
    <property type="term" value="F:cytokine receptor activity"/>
    <property type="evidence" value="ECO:0007669"/>
    <property type="project" value="TreeGrafter"/>
</dbReference>
<dbReference type="InterPro" id="IPR036179">
    <property type="entry name" value="Ig-like_dom_sf"/>
</dbReference>
<dbReference type="InterPro" id="IPR036116">
    <property type="entry name" value="FN3_sf"/>
</dbReference>
<evidence type="ECO:0000256" key="5">
    <source>
        <dbReference type="ARBA" id="ARBA00023136"/>
    </source>
</evidence>
<dbReference type="Gene3D" id="2.60.40.10">
    <property type="entry name" value="Immunoglobulins"/>
    <property type="match status" value="5"/>
</dbReference>
<feature type="domain" description="Ig-like" evidence="13">
    <location>
        <begin position="23"/>
        <end position="105"/>
    </location>
</feature>
<feature type="signal peptide" evidence="12">
    <location>
        <begin position="1"/>
        <end position="22"/>
    </location>
</feature>
<feature type="region of interest" description="Disordered" evidence="10">
    <location>
        <begin position="718"/>
        <end position="769"/>
    </location>
</feature>
<evidence type="ECO:0000256" key="3">
    <source>
        <dbReference type="ARBA" id="ARBA00022729"/>
    </source>
</evidence>
<evidence type="ECO:0000313" key="16">
    <source>
        <dbReference type="Proteomes" id="UP000472276"/>
    </source>
</evidence>
<dbReference type="PANTHER" id="PTHR23037">
    <property type="entry name" value="CYTOKINE RECEPTOR"/>
    <property type="match status" value="1"/>
</dbReference>
<dbReference type="PANTHER" id="PTHR23037:SF35">
    <property type="entry name" value="FIBRONECTIN TYPE-III DOMAIN-CONTAINING PROTEIN"/>
    <property type="match status" value="1"/>
</dbReference>
<dbReference type="InterPro" id="IPR003961">
    <property type="entry name" value="FN3_dom"/>
</dbReference>
<keyword evidence="5 11" id="KW-0472">Membrane</keyword>
<evidence type="ECO:0000256" key="12">
    <source>
        <dbReference type="SAM" id="SignalP"/>
    </source>
</evidence>
<evidence type="ECO:0008006" key="17">
    <source>
        <dbReference type="Google" id="ProtNLM"/>
    </source>
</evidence>
<comment type="subcellular location">
    <subcellularLocation>
        <location evidence="1">Membrane</location>
        <topology evidence="1">Single-pass type I membrane protein</topology>
    </subcellularLocation>
</comment>
<evidence type="ECO:0000313" key="15">
    <source>
        <dbReference type="Ensembl" id="ENSOABP00000040249.2"/>
    </source>
</evidence>
<dbReference type="CDD" id="cd00063">
    <property type="entry name" value="FN3"/>
    <property type="match status" value="2"/>
</dbReference>
<dbReference type="OMA" id="CAIQWKK"/>
<keyword evidence="16" id="KW-1185">Reference proteome</keyword>
<evidence type="ECO:0000256" key="1">
    <source>
        <dbReference type="ARBA" id="ARBA00004479"/>
    </source>
</evidence>
<dbReference type="PROSITE" id="PS50853">
    <property type="entry name" value="FN3"/>
    <property type="match status" value="2"/>
</dbReference>
<evidence type="ECO:0000256" key="4">
    <source>
        <dbReference type="ARBA" id="ARBA00022989"/>
    </source>
</evidence>
<dbReference type="SUPFAM" id="SSF48726">
    <property type="entry name" value="Immunoglobulin"/>
    <property type="match status" value="1"/>
</dbReference>
<evidence type="ECO:0000256" key="7">
    <source>
        <dbReference type="ARBA" id="ARBA00023170"/>
    </source>
</evidence>
<sequence>MVDQNLAVLFCVWVHLSGPVSGPNSNTCSVYPKDPYIKAGENITLTCQSSCVGTSKIYWKLNNDRIDDSLSSMLNRTHTVLSLRNFTHPRATLQCYTAVTQQVIGGTIIETYSAKPRNISCVQHRLNQEESGGLDSLTCTWEHHMNPPVNYTVKGVFHKQKETVRCHSKKTTCTFTQLVTLRDDNITVTVTATTHHWNVSSEPRTFVLHDISKSLPPKGLEVTDSAGLLSVKWRRLSPLEPGRCEVKCRKVLAGGETVECDHSETGNNTRPYCLLNDEANGSIMINNVDSCITYSFSVRCVLEKAIWSDWSKEILHVTKLNKNHVNLRLWRKVSEPGENGLRKVRVMWMGIPKDCGGTFTYDIKQTPDSEHMTGGNYTFCGNTTCDVVVNQDAHRINLTVFQNKDVLVVKSLYVPAVGESLPQVTNIQTLSDDNVIKVSWMAPMQPVSGYKIDWTQDGSQYHWKESEYTNVTLSGLQEKKPYNITVTPLFGDKTGQGTQVLHVCSSFGDPDSIAITVVPGHRQAFVSWNTTSQKECSGAVQSYTVNYYKAQDGPHLNVTVDSKTRNVSLKDLSPDTQYTVSVDARALTGITTSSDEKFTTKKFDPGLVTALSIAGSVIIFLVLFLGLCFAIQWKKFQEKPVPNPALSSVGVWASQSQQKGICFQPFRNPSESHCDTVYPEKAQSTSTPSPVIGYDTHTASEYIVDYANSGMTLDLYTEDESPVEPAKTPPSPGESTALISSESSTANPYRSQSSVESSVPETAKLSKHVPVKQQERALLKTIYVTLDMIEQDHNR</sequence>
<evidence type="ECO:0000256" key="9">
    <source>
        <dbReference type="ARBA" id="ARBA00023319"/>
    </source>
</evidence>
<keyword evidence="2 11" id="KW-0812">Transmembrane</keyword>
<gene>
    <name evidence="15" type="primary">LOC116312741</name>
</gene>
<feature type="transmembrane region" description="Helical" evidence="11">
    <location>
        <begin position="607"/>
        <end position="631"/>
    </location>
</feature>
<feature type="compositionally biased region" description="Polar residues" evidence="10">
    <location>
        <begin position="733"/>
        <end position="760"/>
    </location>
</feature>
<dbReference type="AlphaFoldDB" id="A0A668UNB1"/>
<dbReference type="InterPro" id="IPR013783">
    <property type="entry name" value="Ig-like_fold"/>
</dbReference>
<keyword evidence="3 12" id="KW-0732">Signal</keyword>
<dbReference type="Ensembl" id="ENSOABT00000041346.2">
    <property type="protein sequence ID" value="ENSOABP00000040249.2"/>
    <property type="gene ID" value="ENSOABG00000018329.2"/>
</dbReference>
<protein>
    <recommendedName>
        <fullName evidence="17">Interleukin 31 receptor A</fullName>
    </recommendedName>
</protein>
<dbReference type="SUPFAM" id="SSF49265">
    <property type="entry name" value="Fibronectin type III"/>
    <property type="match status" value="3"/>
</dbReference>
<keyword evidence="8" id="KW-0325">Glycoprotein</keyword>
<feature type="domain" description="Fibronectin type-III" evidence="14">
    <location>
        <begin position="509"/>
        <end position="606"/>
    </location>
</feature>
<keyword evidence="7" id="KW-0675">Receptor</keyword>
<name>A0A668UNB1_OREAU</name>
<keyword evidence="4 11" id="KW-1133">Transmembrane helix</keyword>
<dbReference type="GO" id="GO:0009897">
    <property type="term" value="C:external side of plasma membrane"/>
    <property type="evidence" value="ECO:0007669"/>
    <property type="project" value="TreeGrafter"/>
</dbReference>
<keyword evidence="9" id="KW-0393">Immunoglobulin domain</keyword>
<organism evidence="15 16">
    <name type="scientific">Oreochromis aureus</name>
    <name type="common">Israeli tilapia</name>
    <name type="synonym">Chromis aureus</name>
    <dbReference type="NCBI Taxonomy" id="47969"/>
    <lineage>
        <taxon>Eukaryota</taxon>
        <taxon>Metazoa</taxon>
        <taxon>Chordata</taxon>
        <taxon>Craniata</taxon>
        <taxon>Vertebrata</taxon>
        <taxon>Euteleostomi</taxon>
        <taxon>Actinopterygii</taxon>
        <taxon>Neopterygii</taxon>
        <taxon>Teleostei</taxon>
        <taxon>Neoteleostei</taxon>
        <taxon>Acanthomorphata</taxon>
        <taxon>Ovalentaria</taxon>
        <taxon>Cichlomorphae</taxon>
        <taxon>Cichliformes</taxon>
        <taxon>Cichlidae</taxon>
        <taxon>African cichlids</taxon>
        <taxon>Pseudocrenilabrinae</taxon>
        <taxon>Oreochromini</taxon>
        <taxon>Oreochromis</taxon>
    </lineage>
</organism>
<feature type="domain" description="Fibronectin type-III" evidence="14">
    <location>
        <begin position="421"/>
        <end position="508"/>
    </location>
</feature>
<reference evidence="15" key="1">
    <citation type="submission" date="2025-08" db="UniProtKB">
        <authorList>
            <consortium name="Ensembl"/>
        </authorList>
    </citation>
    <scope>IDENTIFICATION</scope>
</reference>
<evidence type="ECO:0000256" key="2">
    <source>
        <dbReference type="ARBA" id="ARBA00022692"/>
    </source>
</evidence>
<evidence type="ECO:0000259" key="14">
    <source>
        <dbReference type="PROSITE" id="PS50853"/>
    </source>
</evidence>
<feature type="chain" id="PRO_5044211240" description="Interleukin 31 receptor A" evidence="12">
    <location>
        <begin position="23"/>
        <end position="795"/>
    </location>
</feature>
<evidence type="ECO:0000256" key="6">
    <source>
        <dbReference type="ARBA" id="ARBA00023157"/>
    </source>
</evidence>
<evidence type="ECO:0000256" key="11">
    <source>
        <dbReference type="SAM" id="Phobius"/>
    </source>
</evidence>
<proteinExistence type="predicted"/>